<accession>X1GBI8</accession>
<proteinExistence type="predicted"/>
<reference evidence="1" key="1">
    <citation type="journal article" date="2014" name="Front. Microbiol.">
        <title>High frequency of phylogenetically diverse reductive dehalogenase-homologous genes in deep subseafloor sedimentary metagenomes.</title>
        <authorList>
            <person name="Kawai M."/>
            <person name="Futagami T."/>
            <person name="Toyoda A."/>
            <person name="Takaki Y."/>
            <person name="Nishi S."/>
            <person name="Hori S."/>
            <person name="Arai W."/>
            <person name="Tsubouchi T."/>
            <person name="Morono Y."/>
            <person name="Uchiyama I."/>
            <person name="Ito T."/>
            <person name="Fujiyama A."/>
            <person name="Inagaki F."/>
            <person name="Takami H."/>
        </authorList>
    </citation>
    <scope>NUCLEOTIDE SEQUENCE</scope>
    <source>
        <strain evidence="1">Expedition CK06-06</strain>
    </source>
</reference>
<protein>
    <submittedName>
        <fullName evidence="1">Uncharacterized protein</fullName>
    </submittedName>
</protein>
<comment type="caution">
    <text evidence="1">The sequence shown here is derived from an EMBL/GenBank/DDBJ whole genome shotgun (WGS) entry which is preliminary data.</text>
</comment>
<evidence type="ECO:0000313" key="1">
    <source>
        <dbReference type="EMBL" id="GAH54567.1"/>
    </source>
</evidence>
<name>X1GBI8_9ZZZZ</name>
<dbReference type="EMBL" id="BARU01016954">
    <property type="protein sequence ID" value="GAH54567.1"/>
    <property type="molecule type" value="Genomic_DNA"/>
</dbReference>
<sequence>MATIYERMKKVVVEQLGKGTSKKATFSAKEIEKIKKDFARVDALKEALGIRKLKNTQEYQP</sequence>
<gene>
    <name evidence="1" type="ORF">S03H2_28147</name>
</gene>
<dbReference type="AlphaFoldDB" id="X1GBI8"/>
<organism evidence="1">
    <name type="scientific">marine sediment metagenome</name>
    <dbReference type="NCBI Taxonomy" id="412755"/>
    <lineage>
        <taxon>unclassified sequences</taxon>
        <taxon>metagenomes</taxon>
        <taxon>ecological metagenomes</taxon>
    </lineage>
</organism>